<dbReference type="GO" id="GO:0006401">
    <property type="term" value="P:RNA catabolic process"/>
    <property type="evidence" value="ECO:0007669"/>
    <property type="project" value="TreeGrafter"/>
</dbReference>
<protein>
    <recommendedName>
        <fullName evidence="4">Ribonuclease H2 subunit B</fullName>
    </recommendedName>
    <alternativeName>
        <fullName evidence="7">Ribonuclease HI subunit B</fullName>
    </alternativeName>
</protein>
<evidence type="ECO:0000256" key="6">
    <source>
        <dbReference type="ARBA" id="ARBA00024778"/>
    </source>
</evidence>
<dbReference type="PANTHER" id="PTHR13383">
    <property type="entry name" value="RIBONUCLEASE H2 SUBUNIT B"/>
    <property type="match status" value="1"/>
</dbReference>
<reference evidence="11" key="1">
    <citation type="submission" date="2021-03" db="EMBL/GenBank/DDBJ databases">
        <title>Chromosome level genome of the anhydrobiotic midge Polypedilum vanderplanki.</title>
        <authorList>
            <person name="Yoshida Y."/>
            <person name="Kikawada T."/>
            <person name="Gusev O."/>
        </authorList>
    </citation>
    <scope>NUCLEOTIDE SEQUENCE</scope>
    <source>
        <strain evidence="11">NIAS01</strain>
        <tissue evidence="11">Whole body or cell culture</tissue>
    </source>
</reference>
<feature type="compositionally biased region" description="Basic and acidic residues" evidence="8">
    <location>
        <begin position="227"/>
        <end position="247"/>
    </location>
</feature>
<dbReference type="GO" id="GO:0005654">
    <property type="term" value="C:nucleoplasm"/>
    <property type="evidence" value="ECO:0007669"/>
    <property type="project" value="TreeGrafter"/>
</dbReference>
<evidence type="ECO:0000259" key="10">
    <source>
        <dbReference type="Pfam" id="PF17745"/>
    </source>
</evidence>
<dbReference type="Pfam" id="PF17745">
    <property type="entry name" value="Ydr279_N"/>
    <property type="match status" value="1"/>
</dbReference>
<evidence type="ECO:0000259" key="9">
    <source>
        <dbReference type="Pfam" id="PF09468"/>
    </source>
</evidence>
<evidence type="ECO:0000256" key="8">
    <source>
        <dbReference type="SAM" id="MobiDB-lite"/>
    </source>
</evidence>
<comment type="function">
    <text evidence="6">Non catalytic subunit of RNase H2, an endonuclease that specifically degrades the RNA of RNA:DNA hybrids. Participates in DNA replication, possibly by mediating the removal of lagging-strand Okazaki fragment RNA primers during DNA replication. Mediates the excision of single ribonucleotides from DNA:RNA duplexes.</text>
</comment>
<proteinExistence type="inferred from homology"/>
<evidence type="ECO:0000256" key="1">
    <source>
        <dbReference type="ARBA" id="ARBA00004123"/>
    </source>
</evidence>
<evidence type="ECO:0000313" key="12">
    <source>
        <dbReference type="Proteomes" id="UP001107558"/>
    </source>
</evidence>
<evidence type="ECO:0000256" key="5">
    <source>
        <dbReference type="ARBA" id="ARBA00023242"/>
    </source>
</evidence>
<feature type="region of interest" description="Disordered" evidence="8">
    <location>
        <begin position="227"/>
        <end position="266"/>
    </location>
</feature>
<evidence type="ECO:0000256" key="3">
    <source>
        <dbReference type="ARBA" id="ARBA00011277"/>
    </source>
</evidence>
<name>A0A9J6CKG0_POLVA</name>
<dbReference type="Gene3D" id="2.20.25.530">
    <property type="match status" value="1"/>
</dbReference>
<dbReference type="AlphaFoldDB" id="A0A9J6CKG0"/>
<evidence type="ECO:0000256" key="4">
    <source>
        <dbReference type="ARBA" id="ARBA00019062"/>
    </source>
</evidence>
<comment type="subcellular location">
    <subcellularLocation>
        <location evidence="1">Nucleus</location>
    </subcellularLocation>
</comment>
<dbReference type="Gene3D" id="1.10.20.120">
    <property type="match status" value="1"/>
</dbReference>
<comment type="similarity">
    <text evidence="2">Belongs to the RNase H2 subunit B family.</text>
</comment>
<dbReference type="OrthoDB" id="29098at2759"/>
<feature type="domain" description="Rnh202 triple barrel" evidence="10">
    <location>
        <begin position="23"/>
        <end position="85"/>
    </location>
</feature>
<comment type="subunit">
    <text evidence="3">The RNase H2 complex is a heterotrimer composed of the catalytic subunit RNASEH2A and the non-catalytic subunits RNASEH2B and RNASEH2C.</text>
</comment>
<dbReference type="InterPro" id="IPR041195">
    <property type="entry name" value="Rnh202_N"/>
</dbReference>
<comment type="caution">
    <text evidence="11">The sequence shown here is derived from an EMBL/GenBank/DDBJ whole genome shotgun (WGS) entry which is preliminary data.</text>
</comment>
<keyword evidence="5" id="KW-0539">Nucleus</keyword>
<evidence type="ECO:0000313" key="11">
    <source>
        <dbReference type="EMBL" id="KAG5682729.1"/>
    </source>
</evidence>
<accession>A0A9J6CKG0</accession>
<evidence type="ECO:0000256" key="2">
    <source>
        <dbReference type="ARBA" id="ARBA00009823"/>
    </source>
</evidence>
<feature type="domain" description="Ribonuclease H2 subunit B wHTH" evidence="9">
    <location>
        <begin position="103"/>
        <end position="213"/>
    </location>
</feature>
<dbReference type="GO" id="GO:0032299">
    <property type="term" value="C:ribonuclease H2 complex"/>
    <property type="evidence" value="ECO:0007669"/>
    <property type="project" value="InterPro"/>
</dbReference>
<dbReference type="InterPro" id="IPR019024">
    <property type="entry name" value="RNase_H2_suB_wHTH"/>
</dbReference>
<organism evidence="11 12">
    <name type="scientific">Polypedilum vanderplanki</name>
    <name type="common">Sleeping chironomid midge</name>
    <dbReference type="NCBI Taxonomy" id="319348"/>
    <lineage>
        <taxon>Eukaryota</taxon>
        <taxon>Metazoa</taxon>
        <taxon>Ecdysozoa</taxon>
        <taxon>Arthropoda</taxon>
        <taxon>Hexapoda</taxon>
        <taxon>Insecta</taxon>
        <taxon>Pterygota</taxon>
        <taxon>Neoptera</taxon>
        <taxon>Endopterygota</taxon>
        <taxon>Diptera</taxon>
        <taxon>Nematocera</taxon>
        <taxon>Chironomoidea</taxon>
        <taxon>Chironomidae</taxon>
        <taxon>Chironominae</taxon>
        <taxon>Polypedilum</taxon>
        <taxon>Polypedilum</taxon>
    </lineage>
</organism>
<sequence>MARSKKSDISKCIENNTTKVFFLDKNLIKENIEIFKIQLPRKTSLFIKSSEGIYELLQFNEKHRCFFIENTVCSNGKIYVATKFDPLYAFIQLLEVNCKNRAQPIDQLLENKTIIFSDFLKMSQMRLIADQKGSDNLKAFIFNEEKVLKWLKIKFARIQESLKQQKIIFSGSSSLNFVQSTLNNDQIENDDEIAATALGIISEYISLDLYEKLDAFYGISEKSKEPISQKRKSGVNEKEPDSKKIKTEDDDEITKENKKSQITSKSVSKNVAKLEKAAKGTKSISSFFAKK</sequence>
<evidence type="ECO:0000256" key="7">
    <source>
        <dbReference type="ARBA" id="ARBA00033464"/>
    </source>
</evidence>
<dbReference type="InterPro" id="IPR040456">
    <property type="entry name" value="RNase_H2_suB"/>
</dbReference>
<dbReference type="EMBL" id="JADBJN010000001">
    <property type="protein sequence ID" value="KAG5682729.1"/>
    <property type="molecule type" value="Genomic_DNA"/>
</dbReference>
<dbReference type="Proteomes" id="UP001107558">
    <property type="component" value="Chromosome 1"/>
</dbReference>
<keyword evidence="12" id="KW-1185">Reference proteome</keyword>
<dbReference type="PANTHER" id="PTHR13383:SF11">
    <property type="entry name" value="RIBONUCLEASE H2 SUBUNIT B"/>
    <property type="match status" value="1"/>
</dbReference>
<gene>
    <name evidence="11" type="ORF">PVAND_012062</name>
</gene>
<dbReference type="Pfam" id="PF09468">
    <property type="entry name" value="RNase_H2-Ydr279"/>
    <property type="match status" value="1"/>
</dbReference>